<dbReference type="EMBL" id="HBUF01647693">
    <property type="protein sequence ID" value="CAG6786247.1"/>
    <property type="molecule type" value="Transcribed_RNA"/>
</dbReference>
<evidence type="ECO:0000256" key="1">
    <source>
        <dbReference type="ARBA" id="ARBA00022942"/>
    </source>
</evidence>
<dbReference type="EMBL" id="HBUF01647692">
    <property type="protein sequence ID" value="CAG6786246.1"/>
    <property type="molecule type" value="Transcribed_RNA"/>
</dbReference>
<sequence length="241" mass="26057">MSSLGPAELPFDQFAEDGRLSRIISVQDKLDSGNITIGLRSQSGVVLATEGNEQYALRRLYNVEGRIGVAVSGVGSIGQTLVDIAKTECSSYCSNFGADMNLRELQTRLATYIHGHTISSVIQPLEVRLLCASYEEAGPMLYVIEPSGDSRGSYGAISGHGCNLAMNRLKGINLSSLSLEELAKESTVMSYLANEKARIEIELGLIGGSTGRFELASPRLLTECHNHANMVMQMLSRSDKH</sequence>
<dbReference type="AlphaFoldDB" id="A0A8D9BRM2"/>
<dbReference type="Pfam" id="PF00227">
    <property type="entry name" value="Proteasome"/>
    <property type="match status" value="1"/>
</dbReference>
<proteinExistence type="predicted"/>
<dbReference type="Gene3D" id="3.60.20.10">
    <property type="entry name" value="Glutamine Phosphoribosylpyrophosphate, subunit 1, domain 1"/>
    <property type="match status" value="1"/>
</dbReference>
<dbReference type="GO" id="GO:0051603">
    <property type="term" value="P:proteolysis involved in protein catabolic process"/>
    <property type="evidence" value="ECO:0007669"/>
    <property type="project" value="InterPro"/>
</dbReference>
<accession>A0A8D9BRM2</accession>
<evidence type="ECO:0000313" key="2">
    <source>
        <dbReference type="EMBL" id="CAG6786246.1"/>
    </source>
</evidence>
<dbReference type="InterPro" id="IPR029055">
    <property type="entry name" value="Ntn_hydrolases_N"/>
</dbReference>
<reference evidence="2" key="1">
    <citation type="submission" date="2021-05" db="EMBL/GenBank/DDBJ databases">
        <authorList>
            <person name="Alioto T."/>
            <person name="Alioto T."/>
            <person name="Gomez Garrido J."/>
        </authorList>
    </citation>
    <scope>NUCLEOTIDE SEQUENCE</scope>
</reference>
<dbReference type="InterPro" id="IPR050115">
    <property type="entry name" value="Proteasome_alpha"/>
</dbReference>
<dbReference type="GO" id="GO:0005839">
    <property type="term" value="C:proteasome core complex"/>
    <property type="evidence" value="ECO:0007669"/>
    <property type="project" value="InterPro"/>
</dbReference>
<dbReference type="EMBL" id="HBUF01142078">
    <property type="protein sequence ID" value="CAG6646461.1"/>
    <property type="molecule type" value="Transcribed_RNA"/>
</dbReference>
<dbReference type="SUPFAM" id="SSF56235">
    <property type="entry name" value="N-terminal nucleophile aminohydrolases (Ntn hydrolases)"/>
    <property type="match status" value="1"/>
</dbReference>
<protein>
    <submittedName>
        <fullName evidence="2">Proteasome subunit alpha type-3</fullName>
    </submittedName>
</protein>
<dbReference type="InterPro" id="IPR001353">
    <property type="entry name" value="Proteasome_sua/b"/>
</dbReference>
<keyword evidence="1 2" id="KW-0647">Proteasome</keyword>
<organism evidence="2">
    <name type="scientific">Cacopsylla melanoneura</name>
    <dbReference type="NCBI Taxonomy" id="428564"/>
    <lineage>
        <taxon>Eukaryota</taxon>
        <taxon>Metazoa</taxon>
        <taxon>Ecdysozoa</taxon>
        <taxon>Arthropoda</taxon>
        <taxon>Hexapoda</taxon>
        <taxon>Insecta</taxon>
        <taxon>Pterygota</taxon>
        <taxon>Neoptera</taxon>
        <taxon>Paraneoptera</taxon>
        <taxon>Hemiptera</taxon>
        <taxon>Sternorrhyncha</taxon>
        <taxon>Psylloidea</taxon>
        <taxon>Psyllidae</taxon>
        <taxon>Psyllinae</taxon>
        <taxon>Cacopsylla</taxon>
    </lineage>
</organism>
<name>A0A8D9BRM2_9HEMI</name>
<dbReference type="PANTHER" id="PTHR11599">
    <property type="entry name" value="PROTEASOME SUBUNIT ALPHA/BETA"/>
    <property type="match status" value="1"/>
</dbReference>